<protein>
    <submittedName>
        <fullName evidence="1">DUF2284 domain-containing protein</fullName>
    </submittedName>
</protein>
<reference evidence="1" key="1">
    <citation type="submission" date="2018-08" db="EMBL/GenBank/DDBJ databases">
        <title>A genome reference for cultivated species of the human gut microbiota.</title>
        <authorList>
            <person name="Zou Y."/>
            <person name="Xue W."/>
            <person name="Luo G."/>
        </authorList>
    </citation>
    <scope>NUCLEOTIDE SEQUENCE [LARGE SCALE GENOMIC DNA]</scope>
    <source>
        <strain evidence="1">TF05-5AC</strain>
    </source>
</reference>
<accession>A0A3E3I3X4</accession>
<dbReference type="EMBL" id="QVLV01000008">
    <property type="protein sequence ID" value="RGE59765.1"/>
    <property type="molecule type" value="Genomic_DNA"/>
</dbReference>
<evidence type="ECO:0000313" key="1">
    <source>
        <dbReference type="EMBL" id="RGE59765.1"/>
    </source>
</evidence>
<keyword evidence="2" id="KW-1185">Reference proteome</keyword>
<dbReference type="InterPro" id="IPR019271">
    <property type="entry name" value="DUF2284_metal-binding"/>
</dbReference>
<comment type="caution">
    <text evidence="1">The sequence shown here is derived from an EMBL/GenBank/DDBJ whole genome shotgun (WGS) entry which is preliminary data.</text>
</comment>
<organism evidence="1 2">
    <name type="scientific">Eisenbergiella massiliensis</name>
    <dbReference type="NCBI Taxonomy" id="1720294"/>
    <lineage>
        <taxon>Bacteria</taxon>
        <taxon>Bacillati</taxon>
        <taxon>Bacillota</taxon>
        <taxon>Clostridia</taxon>
        <taxon>Lachnospirales</taxon>
        <taxon>Lachnospiraceae</taxon>
        <taxon>Eisenbergiella</taxon>
    </lineage>
</organism>
<sequence>MEKEALREEVLRLGAYRAEFIETERIEADASFRKLCESNACGNYGRSYMCPPDVGEVETLMGRLKDYRLALVYQTVGTLEDSYDFEGMMEAGKRHNDLAQQVRRLTEQLDCEKTLHLGAGGCRVCDVCGKKTGDPCRHPEQAMSSLEAYGINVSTLAAQCGMRYINGKDTVTYFGAVFFS</sequence>
<gene>
    <name evidence="1" type="ORF">DXC51_13245</name>
</gene>
<dbReference type="Pfam" id="PF10050">
    <property type="entry name" value="DUF2284"/>
    <property type="match status" value="1"/>
</dbReference>
<dbReference type="GeneID" id="97987811"/>
<dbReference type="Proteomes" id="UP000260812">
    <property type="component" value="Unassembled WGS sequence"/>
</dbReference>
<proteinExistence type="predicted"/>
<name>A0A3E3I3X4_9FIRM</name>
<dbReference type="AlphaFoldDB" id="A0A3E3I3X4"/>
<evidence type="ECO:0000313" key="2">
    <source>
        <dbReference type="Proteomes" id="UP000260812"/>
    </source>
</evidence>
<dbReference type="RefSeq" id="WP_021635071.1">
    <property type="nucleotide sequence ID" value="NZ_CANNOQ010000042.1"/>
</dbReference>